<dbReference type="Proteomes" id="UP000499080">
    <property type="component" value="Unassembled WGS sequence"/>
</dbReference>
<evidence type="ECO:0000313" key="1">
    <source>
        <dbReference type="EMBL" id="GBN02677.1"/>
    </source>
</evidence>
<evidence type="ECO:0000313" key="4">
    <source>
        <dbReference type="EMBL" id="GBN02767.1"/>
    </source>
</evidence>
<comment type="caution">
    <text evidence="4">The sequence shown here is derived from an EMBL/GenBank/DDBJ whole genome shotgun (WGS) entry which is preliminary data.</text>
</comment>
<name>A0A4Y2KME3_ARAVE</name>
<gene>
    <name evidence="3" type="ORF">AVEN_140437_1</name>
    <name evidence="4" type="ORF">AVEN_174330_1</name>
    <name evidence="1" type="ORF">AVEN_248350_1</name>
    <name evidence="2" type="ORF">AVEN_271810_1</name>
</gene>
<protein>
    <submittedName>
        <fullName evidence="4">Uncharacterized protein</fullName>
    </submittedName>
</protein>
<dbReference type="OrthoDB" id="416454at2759"/>
<organism evidence="4 5">
    <name type="scientific">Araneus ventricosus</name>
    <name type="common">Orbweaver spider</name>
    <name type="synonym">Epeira ventricosa</name>
    <dbReference type="NCBI Taxonomy" id="182803"/>
    <lineage>
        <taxon>Eukaryota</taxon>
        <taxon>Metazoa</taxon>
        <taxon>Ecdysozoa</taxon>
        <taxon>Arthropoda</taxon>
        <taxon>Chelicerata</taxon>
        <taxon>Arachnida</taxon>
        <taxon>Araneae</taxon>
        <taxon>Araneomorphae</taxon>
        <taxon>Entelegynae</taxon>
        <taxon>Araneoidea</taxon>
        <taxon>Araneidae</taxon>
        <taxon>Araneus</taxon>
    </lineage>
</organism>
<keyword evidence="5" id="KW-1185">Reference proteome</keyword>
<dbReference type="EMBL" id="BGPR01115024">
    <property type="protein sequence ID" value="GBN02749.1"/>
    <property type="molecule type" value="Genomic_DNA"/>
</dbReference>
<dbReference type="EMBL" id="BGPR01115028">
    <property type="protein sequence ID" value="GBN02767.1"/>
    <property type="molecule type" value="Genomic_DNA"/>
</dbReference>
<accession>A0A4Y2KME3</accession>
<evidence type="ECO:0000313" key="3">
    <source>
        <dbReference type="EMBL" id="GBN02749.1"/>
    </source>
</evidence>
<dbReference type="EMBL" id="BGPR01115001">
    <property type="protein sequence ID" value="GBN02677.1"/>
    <property type="molecule type" value="Genomic_DNA"/>
</dbReference>
<dbReference type="AlphaFoldDB" id="A0A4Y2KME3"/>
<evidence type="ECO:0000313" key="5">
    <source>
        <dbReference type="Proteomes" id="UP000499080"/>
    </source>
</evidence>
<dbReference type="EMBL" id="BGPR01115005">
    <property type="protein sequence ID" value="GBN02688.1"/>
    <property type="molecule type" value="Genomic_DNA"/>
</dbReference>
<reference evidence="4 5" key="1">
    <citation type="journal article" date="2019" name="Sci. Rep.">
        <title>Orb-weaving spider Araneus ventricosus genome elucidates the spidroin gene catalogue.</title>
        <authorList>
            <person name="Kono N."/>
            <person name="Nakamura H."/>
            <person name="Ohtoshi R."/>
            <person name="Moran D.A.P."/>
            <person name="Shinohara A."/>
            <person name="Yoshida Y."/>
            <person name="Fujiwara M."/>
            <person name="Mori M."/>
            <person name="Tomita M."/>
            <person name="Arakawa K."/>
        </authorList>
    </citation>
    <scope>NUCLEOTIDE SEQUENCE [LARGE SCALE GENOMIC DNA]</scope>
</reference>
<proteinExistence type="predicted"/>
<evidence type="ECO:0000313" key="2">
    <source>
        <dbReference type="EMBL" id="GBN02688.1"/>
    </source>
</evidence>
<sequence>MVSRLNYATKVFTPHGKNFQNEIVRNNYMPFDSRNGEDIETEIQKFTTDHKTALDNTGKWNYKTGENFSDEIRDQTQIRNRLNKVSQLTKDPRDENLYNRAHSHLRKLHQHANDRRKAEKIASLNPDDGSVWKQARWCTGDKLHMPPSLQAQK</sequence>